<feature type="domain" description="D-isomer specific 2-hydroxyacid dehydrogenase catalytic" evidence="5">
    <location>
        <begin position="29"/>
        <end position="303"/>
    </location>
</feature>
<reference evidence="7" key="2">
    <citation type="journal article" date="2021" name="PeerJ">
        <title>Extensive microbial diversity within the chicken gut microbiome revealed by metagenomics and culture.</title>
        <authorList>
            <person name="Gilroy R."/>
            <person name="Ravi A."/>
            <person name="Getino M."/>
            <person name="Pursley I."/>
            <person name="Horton D.L."/>
            <person name="Alikhan N.F."/>
            <person name="Baker D."/>
            <person name="Gharbi K."/>
            <person name="Hall N."/>
            <person name="Watson M."/>
            <person name="Adriaenssens E.M."/>
            <person name="Foster-Nyarko E."/>
            <person name="Jarju S."/>
            <person name="Secka A."/>
            <person name="Antonio M."/>
            <person name="Oren A."/>
            <person name="Chaudhuri R.R."/>
            <person name="La Ragione R."/>
            <person name="Hildebrand F."/>
            <person name="Pallen M.J."/>
        </authorList>
    </citation>
    <scope>NUCLEOTIDE SEQUENCE</scope>
    <source>
        <strain evidence="7">517</strain>
    </source>
</reference>
<feature type="domain" description="D-isomer specific 2-hydroxyacid dehydrogenase NAD-binding" evidence="6">
    <location>
        <begin position="120"/>
        <end position="270"/>
    </location>
</feature>
<name>A0A940DJI3_9FIRM</name>
<dbReference type="Pfam" id="PF00389">
    <property type="entry name" value="2-Hacid_dh"/>
    <property type="match status" value="1"/>
</dbReference>
<organism evidence="7 8">
    <name type="scientific">Candidatus Stercoripulliclostridium pullicola</name>
    <dbReference type="NCBI Taxonomy" id="2840953"/>
    <lineage>
        <taxon>Bacteria</taxon>
        <taxon>Bacillati</taxon>
        <taxon>Bacillota</taxon>
        <taxon>Clostridia</taxon>
        <taxon>Eubacteriales</taxon>
        <taxon>Candidatus Stercoripulliclostridium</taxon>
    </lineage>
</organism>
<evidence type="ECO:0000256" key="1">
    <source>
        <dbReference type="ARBA" id="ARBA00005854"/>
    </source>
</evidence>
<evidence type="ECO:0000256" key="2">
    <source>
        <dbReference type="ARBA" id="ARBA00023002"/>
    </source>
</evidence>
<dbReference type="PANTHER" id="PTHR42938:SF47">
    <property type="entry name" value="HYDROXYPYRUVATE REDUCTASE"/>
    <property type="match status" value="1"/>
</dbReference>
<dbReference type="PROSITE" id="PS00670">
    <property type="entry name" value="D_2_HYDROXYACID_DH_2"/>
    <property type="match status" value="1"/>
</dbReference>
<dbReference type="Gene3D" id="3.40.50.720">
    <property type="entry name" value="NAD(P)-binding Rossmann-like Domain"/>
    <property type="match status" value="2"/>
</dbReference>
<dbReference type="SUPFAM" id="SSF51735">
    <property type="entry name" value="NAD(P)-binding Rossmann-fold domains"/>
    <property type="match status" value="1"/>
</dbReference>
<dbReference type="PANTHER" id="PTHR42938">
    <property type="entry name" value="FORMATE DEHYDROGENASE 1"/>
    <property type="match status" value="1"/>
</dbReference>
<evidence type="ECO:0000313" key="8">
    <source>
        <dbReference type="Proteomes" id="UP000727857"/>
    </source>
</evidence>
<evidence type="ECO:0000313" key="7">
    <source>
        <dbReference type="EMBL" id="MBO8424703.1"/>
    </source>
</evidence>
<sequence>MYDILTLNSISDKIFTVFDENYAVSKDCAAPDAILVRSFKMDDYEINDNLLAIGRAGAGVNNIPVARMTESGICVFNTPGANANAVKELVICGMLLASRDIIGGNAWANGLEGDDVAKQVEKGKSAFGGIEIEGKTLGIIGLGAIGVKVACAAKALGMNIVGYDPYLSEANKARLPEGTAIAASPEEIYPVADFITLHVPLLDSTREMINATSISAMKAGVVILNMARGELANIADVKEGIAAGKIRNYVVDFPNAECLNAKGIIVIPHLGASTVEAEDNCAVMAASEIKDYLENGNVVNSVNFPALKCERTGNERLTVVYKAGAGVPEAVEKILAGKKYVLNKAERGSLGYAIVDIDDVCNGGEDCVLNAMSELDDVISVRVL</sequence>
<reference evidence="7" key="1">
    <citation type="submission" date="2020-10" db="EMBL/GenBank/DDBJ databases">
        <authorList>
            <person name="Gilroy R."/>
        </authorList>
    </citation>
    <scope>NUCLEOTIDE SEQUENCE</scope>
    <source>
        <strain evidence="7">517</strain>
    </source>
</reference>
<dbReference type="AlphaFoldDB" id="A0A940DJI3"/>
<keyword evidence="3" id="KW-0520">NAD</keyword>
<protein>
    <submittedName>
        <fullName evidence="7">3-phosphoglycerate dehydrogenase</fullName>
    </submittedName>
</protein>
<evidence type="ECO:0000256" key="4">
    <source>
        <dbReference type="RuleBase" id="RU003719"/>
    </source>
</evidence>
<dbReference type="InterPro" id="IPR006140">
    <property type="entry name" value="D-isomer_DH_NAD-bd"/>
</dbReference>
<dbReference type="SUPFAM" id="SSF52283">
    <property type="entry name" value="Formate/glycerate dehydrogenase catalytic domain-like"/>
    <property type="match status" value="1"/>
</dbReference>
<dbReference type="InterPro" id="IPR006139">
    <property type="entry name" value="D-isomer_2_OHA_DH_cat_dom"/>
</dbReference>
<dbReference type="InterPro" id="IPR029753">
    <property type="entry name" value="D-isomer_DH_CS"/>
</dbReference>
<evidence type="ECO:0000259" key="5">
    <source>
        <dbReference type="Pfam" id="PF00389"/>
    </source>
</evidence>
<dbReference type="GO" id="GO:0016616">
    <property type="term" value="F:oxidoreductase activity, acting on the CH-OH group of donors, NAD or NADP as acceptor"/>
    <property type="evidence" value="ECO:0007669"/>
    <property type="project" value="InterPro"/>
</dbReference>
<gene>
    <name evidence="7" type="ORF">IAB16_06760</name>
</gene>
<dbReference type="InterPro" id="IPR029752">
    <property type="entry name" value="D-isomer_DH_CS1"/>
</dbReference>
<dbReference type="InterPro" id="IPR036291">
    <property type="entry name" value="NAD(P)-bd_dom_sf"/>
</dbReference>
<proteinExistence type="inferred from homology"/>
<comment type="caution">
    <text evidence="7">The sequence shown here is derived from an EMBL/GenBank/DDBJ whole genome shotgun (WGS) entry which is preliminary data.</text>
</comment>
<dbReference type="EMBL" id="JADINF010000171">
    <property type="protein sequence ID" value="MBO8424703.1"/>
    <property type="molecule type" value="Genomic_DNA"/>
</dbReference>
<accession>A0A940DJI3</accession>
<evidence type="ECO:0000259" key="6">
    <source>
        <dbReference type="Pfam" id="PF02826"/>
    </source>
</evidence>
<evidence type="ECO:0000256" key="3">
    <source>
        <dbReference type="ARBA" id="ARBA00023027"/>
    </source>
</evidence>
<dbReference type="Pfam" id="PF02826">
    <property type="entry name" value="2-Hacid_dh_C"/>
    <property type="match status" value="1"/>
</dbReference>
<dbReference type="PROSITE" id="PS00065">
    <property type="entry name" value="D_2_HYDROXYACID_DH_1"/>
    <property type="match status" value="1"/>
</dbReference>
<dbReference type="Proteomes" id="UP000727857">
    <property type="component" value="Unassembled WGS sequence"/>
</dbReference>
<dbReference type="GO" id="GO:0051287">
    <property type="term" value="F:NAD binding"/>
    <property type="evidence" value="ECO:0007669"/>
    <property type="project" value="InterPro"/>
</dbReference>
<comment type="similarity">
    <text evidence="1 4">Belongs to the D-isomer specific 2-hydroxyacid dehydrogenase family.</text>
</comment>
<dbReference type="CDD" id="cd12174">
    <property type="entry name" value="PGDH_like_3"/>
    <property type="match status" value="1"/>
</dbReference>
<keyword evidence="2 4" id="KW-0560">Oxidoreductase</keyword>